<evidence type="ECO:0000256" key="4">
    <source>
        <dbReference type="ARBA" id="ARBA00015732"/>
    </source>
</evidence>
<comment type="similarity">
    <text evidence="2">Belongs to the proteasome subunit S11 family.</text>
</comment>
<evidence type="ECO:0000313" key="10">
    <source>
        <dbReference type="EnsemblMetazoa" id="XP_038072750.1"/>
    </source>
</evidence>
<keyword evidence="11" id="KW-1185">Reference proteome</keyword>
<evidence type="ECO:0000259" key="9">
    <source>
        <dbReference type="PROSITE" id="PS50250"/>
    </source>
</evidence>
<dbReference type="PANTHER" id="PTHR10539:SF0">
    <property type="entry name" value="26S PROTEASOME NON-ATPASE REGULATORY SUBUNIT 13"/>
    <property type="match status" value="1"/>
</dbReference>
<proteinExistence type="inferred from homology"/>
<dbReference type="GO" id="GO:0008541">
    <property type="term" value="C:proteasome regulatory particle, lid subcomplex"/>
    <property type="evidence" value="ECO:0007669"/>
    <property type="project" value="TreeGrafter"/>
</dbReference>
<dbReference type="SMART" id="SM00088">
    <property type="entry name" value="PINT"/>
    <property type="match status" value="1"/>
</dbReference>
<protein>
    <recommendedName>
        <fullName evidence="4">26S proteasome non-ATPase regulatory subunit 13</fullName>
    </recommendedName>
    <alternativeName>
        <fullName evidence="6">26S proteasome regulatory subunit RPN9</fullName>
    </alternativeName>
    <alternativeName>
        <fullName evidence="8">26S proteasome regulatory subunit S11</fullName>
    </alternativeName>
    <alternativeName>
        <fullName evidence="7">26S proteasome regulatory subunit p40.5</fullName>
    </alternativeName>
</protein>
<comment type="subunit">
    <text evidence="3">Component of the 19S proteasome regulatory particle complex. The 26S proteasome consists of a 20S core particle (CP) and two 19S regulatory subunits (RP). The regulatory particle is made of a lid composed of 9 subunits including PSMD13, a base containing 6 ATPases and few additional components.</text>
</comment>
<dbReference type="InterPro" id="IPR036390">
    <property type="entry name" value="WH_DNA-bd_sf"/>
</dbReference>
<dbReference type="Proteomes" id="UP000887568">
    <property type="component" value="Unplaced"/>
</dbReference>
<evidence type="ECO:0000256" key="8">
    <source>
        <dbReference type="ARBA" id="ARBA00032323"/>
    </source>
</evidence>
<dbReference type="GeneID" id="119741131"/>
<dbReference type="SUPFAM" id="SSF46785">
    <property type="entry name" value="Winged helix' DNA-binding domain"/>
    <property type="match status" value="1"/>
</dbReference>
<dbReference type="CTD" id="5719"/>
<evidence type="ECO:0000313" key="11">
    <source>
        <dbReference type="Proteomes" id="UP000887568"/>
    </source>
</evidence>
<dbReference type="PROSITE" id="PS50250">
    <property type="entry name" value="PCI"/>
    <property type="match status" value="1"/>
</dbReference>
<dbReference type="PANTHER" id="PTHR10539">
    <property type="entry name" value="26S PROTEASOME NON-ATPASE REGULATORY SUBUNIT 13"/>
    <property type="match status" value="1"/>
</dbReference>
<dbReference type="GO" id="GO:0005198">
    <property type="term" value="F:structural molecule activity"/>
    <property type="evidence" value="ECO:0007669"/>
    <property type="project" value="TreeGrafter"/>
</dbReference>
<dbReference type="OMA" id="SFEDYWE"/>
<evidence type="ECO:0000256" key="1">
    <source>
        <dbReference type="ARBA" id="ARBA00002362"/>
    </source>
</evidence>
<name>A0A914BA85_PATMI</name>
<evidence type="ECO:0000256" key="6">
    <source>
        <dbReference type="ARBA" id="ARBA00029749"/>
    </source>
</evidence>
<comment type="function">
    <text evidence="1">Component of the 26S proteasome, a multiprotein complex involved in the ATP-dependent degradation of ubiquitinated proteins. This complex plays a key role in the maintenance of protein homeostasis by removing misfolded or damaged proteins, which could impair cellular functions, and by removing proteins whose functions are no longer required. Therefore, the proteasome participates in numerous cellular processes, including cell cycle progression, apoptosis, or DNA damage repair.</text>
</comment>
<keyword evidence="5" id="KW-0647">Proteasome</keyword>
<reference evidence="10" key="1">
    <citation type="submission" date="2022-11" db="UniProtKB">
        <authorList>
            <consortium name="EnsemblMetazoa"/>
        </authorList>
    </citation>
    <scope>IDENTIFICATION</scope>
</reference>
<dbReference type="GO" id="GO:0005634">
    <property type="term" value="C:nucleus"/>
    <property type="evidence" value="ECO:0007669"/>
    <property type="project" value="TreeGrafter"/>
</dbReference>
<dbReference type="Pfam" id="PF01399">
    <property type="entry name" value="PCI"/>
    <property type="match status" value="1"/>
</dbReference>
<dbReference type="InterPro" id="IPR000717">
    <property type="entry name" value="PCI_dom"/>
</dbReference>
<dbReference type="InterPro" id="IPR035298">
    <property type="entry name" value="PSMD13"/>
</dbReference>
<evidence type="ECO:0000256" key="7">
    <source>
        <dbReference type="ARBA" id="ARBA00031303"/>
    </source>
</evidence>
<accession>A0A914BA85</accession>
<sequence length="391" mass="44783">MCADICVKDSSKMKDVSGFLTEQQRKSSPEISAEWTEMEEMYNKKLWHQLTLKLLKFIKDPAFAEGDGLLQLYENFLSDFEHRINPLSLTEMAIIIVKQIKDYSEALAFLDKIKDKVKSNDEAVVLCMTCSAMMKLGVNDLEGTKVLVEEAQEKLDNQDGITTVHGRFYNLSSNYYKLMGDYAKYYRDALRFLGVTKLEDIGADEKKERAFNLSLAALLGEGIYNFGELLAHPILETLAASDKKWLVDLLYAFNSGNLDQFESTTTVWKQQPDLAVSELPLRQKISLLCLMEMTFKRPADNRSISFEEIAREAKLPLNEVEILVMKALSLGLVKGSIDQVEQKVHMTWVQPRVLDIQQISTMQDKLQHWCKDVKNMQILLEDKAHDIIDRM</sequence>
<dbReference type="Pfam" id="PF22037">
    <property type="entry name" value="PSD13_N"/>
    <property type="match status" value="1"/>
</dbReference>
<dbReference type="AlphaFoldDB" id="A0A914BA85"/>
<dbReference type="OrthoDB" id="1093at2759"/>
<dbReference type="InterPro" id="IPR054179">
    <property type="entry name" value="PSD13_N"/>
</dbReference>
<evidence type="ECO:0000256" key="3">
    <source>
        <dbReference type="ARBA" id="ARBA00011441"/>
    </source>
</evidence>
<organism evidence="10 11">
    <name type="scientific">Patiria miniata</name>
    <name type="common">Bat star</name>
    <name type="synonym">Asterina miniata</name>
    <dbReference type="NCBI Taxonomy" id="46514"/>
    <lineage>
        <taxon>Eukaryota</taxon>
        <taxon>Metazoa</taxon>
        <taxon>Echinodermata</taxon>
        <taxon>Eleutherozoa</taxon>
        <taxon>Asterozoa</taxon>
        <taxon>Asteroidea</taxon>
        <taxon>Valvatacea</taxon>
        <taxon>Valvatida</taxon>
        <taxon>Asterinidae</taxon>
        <taxon>Patiria</taxon>
    </lineage>
</organism>
<dbReference type="RefSeq" id="XP_038072750.1">
    <property type="nucleotide sequence ID" value="XM_038216822.1"/>
</dbReference>
<evidence type="ECO:0000256" key="2">
    <source>
        <dbReference type="ARBA" id="ARBA00006207"/>
    </source>
</evidence>
<dbReference type="GO" id="GO:0006511">
    <property type="term" value="P:ubiquitin-dependent protein catabolic process"/>
    <property type="evidence" value="ECO:0007669"/>
    <property type="project" value="TreeGrafter"/>
</dbReference>
<feature type="domain" description="PCI" evidence="9">
    <location>
        <begin position="181"/>
        <end position="351"/>
    </location>
</feature>
<dbReference type="EnsemblMetazoa" id="XM_038216822.1">
    <property type="protein sequence ID" value="XP_038072750.1"/>
    <property type="gene ID" value="LOC119741131"/>
</dbReference>
<evidence type="ECO:0000256" key="5">
    <source>
        <dbReference type="ARBA" id="ARBA00022942"/>
    </source>
</evidence>
<dbReference type="GO" id="GO:0005829">
    <property type="term" value="C:cytosol"/>
    <property type="evidence" value="ECO:0007669"/>
    <property type="project" value="TreeGrafter"/>
</dbReference>